<accession>A0A7W5TVZ3</accession>
<dbReference type="EMBL" id="JACIBT010000004">
    <property type="protein sequence ID" value="MBB3667869.1"/>
    <property type="molecule type" value="Genomic_DNA"/>
</dbReference>
<dbReference type="AlphaFoldDB" id="A0A7W5TVZ3"/>
<name>A0A7W5TVZ3_9MICC</name>
<keyword evidence="2" id="KW-1185">Reference proteome</keyword>
<dbReference type="SUPFAM" id="SSF52309">
    <property type="entry name" value="N-(deoxy)ribosyltransferase-like"/>
    <property type="match status" value="1"/>
</dbReference>
<sequence>MRLTVYLAGEIHTAWRDDLMEKAQQKGLDLEFVSPQLVHERSDNIGEDVQGTQPNAYFRDLAASDINNFRTEVLLKKSDIVVALFGEQYKQWNTAMDLSTAIALGKSTIMIRPEAFIHPLKELSRKSNVTVSTVDQAVDILAYVYE</sequence>
<reference evidence="1 2" key="1">
    <citation type="submission" date="2020-08" db="EMBL/GenBank/DDBJ databases">
        <title>Sequencing the genomes of 1000 actinobacteria strains.</title>
        <authorList>
            <person name="Klenk H.-P."/>
        </authorList>
    </citation>
    <scope>NUCLEOTIDE SEQUENCE [LARGE SCALE GENOMIC DNA]</scope>
    <source>
        <strain evidence="1 2">DSM 28238</strain>
    </source>
</reference>
<evidence type="ECO:0000313" key="1">
    <source>
        <dbReference type="EMBL" id="MBB3667869.1"/>
    </source>
</evidence>
<dbReference type="Pfam" id="PF11071">
    <property type="entry name" value="Nuc_deoxyri_tr3"/>
    <property type="match status" value="1"/>
</dbReference>
<protein>
    <submittedName>
        <fullName evidence="1">YtoQ family protein</fullName>
    </submittedName>
</protein>
<proteinExistence type="predicted"/>
<organism evidence="1 2">
    <name type="scientific">Garicola koreensis</name>
    <dbReference type="NCBI Taxonomy" id="1262554"/>
    <lineage>
        <taxon>Bacteria</taxon>
        <taxon>Bacillati</taxon>
        <taxon>Actinomycetota</taxon>
        <taxon>Actinomycetes</taxon>
        <taxon>Micrococcales</taxon>
        <taxon>Micrococcaceae</taxon>
        <taxon>Garicola</taxon>
    </lineage>
</organism>
<comment type="caution">
    <text evidence="1">The sequence shown here is derived from an EMBL/GenBank/DDBJ whole genome shotgun (WGS) entry which is preliminary data.</text>
</comment>
<gene>
    <name evidence="1" type="ORF">FHX47_001491</name>
</gene>
<dbReference type="Proteomes" id="UP000547528">
    <property type="component" value="Unassembled WGS sequence"/>
</dbReference>
<dbReference type="InterPro" id="IPR019884">
    <property type="entry name" value="YtoQ_family_protein"/>
</dbReference>
<dbReference type="NCBIfam" id="TIGR03646">
    <property type="entry name" value="YtoQ_fam"/>
    <property type="match status" value="1"/>
</dbReference>
<evidence type="ECO:0000313" key="2">
    <source>
        <dbReference type="Proteomes" id="UP000547528"/>
    </source>
</evidence>
<dbReference type="RefSeq" id="WP_183358285.1">
    <property type="nucleotide sequence ID" value="NZ_BAABKR010000016.1"/>
</dbReference>